<organism evidence="4 5">
    <name type="scientific">Blautia obeum</name>
    <dbReference type="NCBI Taxonomy" id="40520"/>
    <lineage>
        <taxon>Bacteria</taxon>
        <taxon>Bacillati</taxon>
        <taxon>Bacillota</taxon>
        <taxon>Clostridia</taxon>
        <taxon>Lachnospirales</taxon>
        <taxon>Lachnospiraceae</taxon>
        <taxon>Blautia</taxon>
    </lineage>
</organism>
<evidence type="ECO:0000256" key="1">
    <source>
        <dbReference type="ARBA" id="ARBA00004196"/>
    </source>
</evidence>
<dbReference type="PANTHER" id="PTHR30036:SF7">
    <property type="entry name" value="ABC TRANSPORTER PERIPLASMIC-BINDING PROTEIN YPHF"/>
    <property type="match status" value="1"/>
</dbReference>
<protein>
    <submittedName>
        <fullName evidence="4">Sugar ABC transporter substrate-binding protein</fullName>
    </submittedName>
</protein>
<feature type="domain" description="Periplasmic binding protein" evidence="3">
    <location>
        <begin position="61"/>
        <end position="316"/>
    </location>
</feature>
<name>A0A414K4D4_9FIRM</name>
<comment type="caution">
    <text evidence="4">The sequence shown here is derived from an EMBL/GenBank/DDBJ whole genome shotgun (WGS) entry which is preliminary data.</text>
</comment>
<dbReference type="EMBL" id="QSKO01000060">
    <property type="protein sequence ID" value="RHE68465.1"/>
    <property type="molecule type" value="Genomic_DNA"/>
</dbReference>
<reference evidence="4 5" key="1">
    <citation type="submission" date="2018-08" db="EMBL/GenBank/DDBJ databases">
        <title>A genome reference for cultivated species of the human gut microbiota.</title>
        <authorList>
            <person name="Zou Y."/>
            <person name="Xue W."/>
            <person name="Luo G."/>
        </authorList>
    </citation>
    <scope>NUCLEOTIDE SEQUENCE [LARGE SCALE GENOMIC DNA]</scope>
    <source>
        <strain evidence="4 5">AM27-32LB</strain>
    </source>
</reference>
<proteinExistence type="inferred from homology"/>
<dbReference type="Proteomes" id="UP000283928">
    <property type="component" value="Unassembled WGS sequence"/>
</dbReference>
<evidence type="ECO:0000313" key="5">
    <source>
        <dbReference type="Proteomes" id="UP000283928"/>
    </source>
</evidence>
<comment type="similarity">
    <text evidence="2">Belongs to the bacterial solute-binding protein 2 family.</text>
</comment>
<comment type="subcellular location">
    <subcellularLocation>
        <location evidence="1">Cell envelope</location>
    </subcellularLocation>
</comment>
<dbReference type="InterPro" id="IPR025997">
    <property type="entry name" value="SBP_2_dom"/>
</dbReference>
<gene>
    <name evidence="4" type="ORF">DW723_18035</name>
</gene>
<dbReference type="InterPro" id="IPR028082">
    <property type="entry name" value="Peripla_BP_I"/>
</dbReference>
<accession>A0A414K4D4</accession>
<sequence length="349" mass="38451">MTVMYRKDTYKIKKKKMEEKKMRKTHRTKALIATTVAAAVLLTIPVWADEAKKDTKEKYKVGFVVQNQTINYFLNVIKGIEDHEEEYGIDCQIVDGQSNIEKQVTGVENLIASGVDCIVICPDSPDAMVDVVKQAQDAGIPVVSWSEHIEGSNSWLTLDNYQYGYENGKIAGEWIKEHFDDPSDAHVMYVYVHGNEQLEQRGKGMMDAVKDIVPDITISDADQSGNTTEAGQKAVESVIQKDPDLNVVVCANDSIALGAYEAMKAAGKSDEDCCITGCDADEENLKNIAAGTIIKGTVDIGAYNQGEKFCEIVLDTIEVGAKGSIKDPVYVDFTPVTEKNVKDFLNTDK</sequence>
<dbReference type="GO" id="GO:0030288">
    <property type="term" value="C:outer membrane-bounded periplasmic space"/>
    <property type="evidence" value="ECO:0007669"/>
    <property type="project" value="TreeGrafter"/>
</dbReference>
<dbReference type="PANTHER" id="PTHR30036">
    <property type="entry name" value="D-XYLOSE-BINDING PERIPLASMIC PROTEIN"/>
    <property type="match status" value="1"/>
</dbReference>
<dbReference type="Pfam" id="PF13407">
    <property type="entry name" value="Peripla_BP_4"/>
    <property type="match status" value="1"/>
</dbReference>
<evidence type="ECO:0000259" key="3">
    <source>
        <dbReference type="Pfam" id="PF13407"/>
    </source>
</evidence>
<dbReference type="CDD" id="cd01536">
    <property type="entry name" value="PBP1_ABC_sugar_binding-like"/>
    <property type="match status" value="1"/>
</dbReference>
<evidence type="ECO:0000256" key="2">
    <source>
        <dbReference type="ARBA" id="ARBA00007639"/>
    </source>
</evidence>
<dbReference type="AlphaFoldDB" id="A0A414K4D4"/>
<dbReference type="SUPFAM" id="SSF53822">
    <property type="entry name" value="Periplasmic binding protein-like I"/>
    <property type="match status" value="1"/>
</dbReference>
<dbReference type="InterPro" id="IPR050555">
    <property type="entry name" value="Bact_Solute-Bind_Prot2"/>
</dbReference>
<evidence type="ECO:0000313" key="4">
    <source>
        <dbReference type="EMBL" id="RHE68465.1"/>
    </source>
</evidence>
<dbReference type="Gene3D" id="3.40.50.2300">
    <property type="match status" value="2"/>
</dbReference>
<dbReference type="GO" id="GO:0030246">
    <property type="term" value="F:carbohydrate binding"/>
    <property type="evidence" value="ECO:0007669"/>
    <property type="project" value="TreeGrafter"/>
</dbReference>